<dbReference type="InterPro" id="IPR011068">
    <property type="entry name" value="NuclTrfase_I-like_C"/>
</dbReference>
<feature type="region of interest" description="Disordered" evidence="13">
    <location>
        <begin position="656"/>
        <end position="809"/>
    </location>
</feature>
<keyword evidence="14" id="KW-0472">Membrane</keyword>
<feature type="domain" description="Poly(A) polymerase central" evidence="16">
    <location>
        <begin position="213"/>
        <end position="358"/>
    </location>
</feature>
<comment type="cofactor">
    <cofactor evidence="1">
        <name>Mn(2+)</name>
        <dbReference type="ChEBI" id="CHEBI:29035"/>
    </cofactor>
</comment>
<keyword evidence="12" id="KW-0539">Nucleus</keyword>
<feature type="compositionally biased region" description="Basic residues" evidence="13">
    <location>
        <begin position="767"/>
        <end position="781"/>
    </location>
</feature>
<dbReference type="CDD" id="cd05402">
    <property type="entry name" value="NT_PAP_TUTase"/>
    <property type="match status" value="1"/>
</dbReference>
<evidence type="ECO:0000256" key="4">
    <source>
        <dbReference type="ARBA" id="ARBA00010912"/>
    </source>
</evidence>
<feature type="compositionally biased region" description="Gly residues" evidence="13">
    <location>
        <begin position="557"/>
        <end position="579"/>
    </location>
</feature>
<dbReference type="InterPro" id="IPR043519">
    <property type="entry name" value="NT_sf"/>
</dbReference>
<dbReference type="InterPro" id="IPR007010">
    <property type="entry name" value="PolA_pol_RNA-bd_dom"/>
</dbReference>
<comment type="subcellular location">
    <subcellularLocation>
        <location evidence="3">Nucleus</location>
    </subcellularLocation>
</comment>
<dbReference type="GO" id="GO:0006397">
    <property type="term" value="P:mRNA processing"/>
    <property type="evidence" value="ECO:0007669"/>
    <property type="project" value="UniProtKB-KW"/>
</dbReference>
<comment type="caution">
    <text evidence="18">The sequence shown here is derived from an EMBL/GenBank/DDBJ whole genome shotgun (WGS) entry which is preliminary data.</text>
</comment>
<evidence type="ECO:0000313" key="18">
    <source>
        <dbReference type="EMBL" id="KAF4660397.1"/>
    </source>
</evidence>
<reference evidence="18 19" key="1">
    <citation type="submission" date="2020-04" db="EMBL/GenBank/DDBJ databases">
        <title>Perkinsus olseni comparative genomics.</title>
        <authorList>
            <person name="Bogema D.R."/>
        </authorList>
    </citation>
    <scope>NUCLEOTIDE SEQUENCE [LARGE SCALE GENOMIC DNA]</scope>
    <source>
        <strain evidence="18">ATCC PRA-31</strain>
    </source>
</reference>
<feature type="compositionally biased region" description="Basic and acidic residues" evidence="13">
    <location>
        <begin position="662"/>
        <end position="676"/>
    </location>
</feature>
<dbReference type="FunFam" id="3.30.460.10:FF:000027">
    <property type="entry name" value="Poly(A) polymerase PAP"/>
    <property type="match status" value="1"/>
</dbReference>
<dbReference type="EC" id="2.7.7.19" evidence="5"/>
<evidence type="ECO:0000259" key="17">
    <source>
        <dbReference type="Pfam" id="PF20750"/>
    </source>
</evidence>
<dbReference type="Proteomes" id="UP000572268">
    <property type="component" value="Unassembled WGS sequence"/>
</dbReference>
<comment type="cofactor">
    <cofactor evidence="2">
        <name>Mg(2+)</name>
        <dbReference type="ChEBI" id="CHEBI:18420"/>
    </cofactor>
</comment>
<dbReference type="PANTHER" id="PTHR10682">
    <property type="entry name" value="POLY A POLYMERASE"/>
    <property type="match status" value="1"/>
</dbReference>
<dbReference type="SUPFAM" id="SSF81301">
    <property type="entry name" value="Nucleotidyltransferase"/>
    <property type="match status" value="1"/>
</dbReference>
<evidence type="ECO:0000256" key="6">
    <source>
        <dbReference type="ARBA" id="ARBA00022664"/>
    </source>
</evidence>
<dbReference type="SUPFAM" id="SSF81631">
    <property type="entry name" value="PAP/OAS1 substrate-binding domain"/>
    <property type="match status" value="1"/>
</dbReference>
<feature type="region of interest" description="Disordered" evidence="13">
    <location>
        <begin position="553"/>
        <end position="600"/>
    </location>
</feature>
<keyword evidence="6" id="KW-0507">mRNA processing</keyword>
<feature type="compositionally biased region" description="Basic residues" evidence="13">
    <location>
        <begin position="734"/>
        <end position="743"/>
    </location>
</feature>
<feature type="compositionally biased region" description="Low complexity" evidence="13">
    <location>
        <begin position="679"/>
        <end position="694"/>
    </location>
</feature>
<dbReference type="Gene3D" id="3.30.70.590">
    <property type="entry name" value="Poly(A) polymerase predicted RNA binding domain"/>
    <property type="match status" value="1"/>
</dbReference>
<dbReference type="Gene3D" id="1.10.1410.10">
    <property type="match status" value="1"/>
</dbReference>
<keyword evidence="8" id="KW-0479">Metal-binding</keyword>
<keyword evidence="7" id="KW-0808">Transferase</keyword>
<evidence type="ECO:0000256" key="1">
    <source>
        <dbReference type="ARBA" id="ARBA00001936"/>
    </source>
</evidence>
<feature type="region of interest" description="Disordered" evidence="13">
    <location>
        <begin position="1106"/>
        <end position="1128"/>
    </location>
</feature>
<evidence type="ECO:0000256" key="5">
    <source>
        <dbReference type="ARBA" id="ARBA00012388"/>
    </source>
</evidence>
<keyword evidence="10" id="KW-0067">ATP-binding</keyword>
<dbReference type="GO" id="GO:0005524">
    <property type="term" value="F:ATP binding"/>
    <property type="evidence" value="ECO:0007669"/>
    <property type="project" value="UniProtKB-KW"/>
</dbReference>
<proteinExistence type="inferred from homology"/>
<feature type="domain" description="Poly(A) polymerase nucleotidyltransferase" evidence="17">
    <location>
        <begin position="16"/>
        <end position="208"/>
    </location>
</feature>
<dbReference type="Pfam" id="PF04928">
    <property type="entry name" value="PAP_central"/>
    <property type="match status" value="1"/>
</dbReference>
<evidence type="ECO:0000256" key="14">
    <source>
        <dbReference type="SAM" id="Phobius"/>
    </source>
</evidence>
<feature type="transmembrane region" description="Helical" evidence="14">
    <location>
        <begin position="229"/>
        <end position="248"/>
    </location>
</feature>
<keyword evidence="14" id="KW-1133">Transmembrane helix</keyword>
<evidence type="ECO:0000256" key="8">
    <source>
        <dbReference type="ARBA" id="ARBA00022723"/>
    </source>
</evidence>
<evidence type="ECO:0000256" key="11">
    <source>
        <dbReference type="ARBA" id="ARBA00022842"/>
    </source>
</evidence>
<evidence type="ECO:0000259" key="16">
    <source>
        <dbReference type="Pfam" id="PF04928"/>
    </source>
</evidence>
<dbReference type="GO" id="GO:1990817">
    <property type="term" value="F:poly(A) RNA polymerase activity"/>
    <property type="evidence" value="ECO:0007669"/>
    <property type="project" value="UniProtKB-EC"/>
</dbReference>
<evidence type="ECO:0000313" key="19">
    <source>
        <dbReference type="Proteomes" id="UP000572268"/>
    </source>
</evidence>
<dbReference type="Pfam" id="PF04926">
    <property type="entry name" value="PAP_RNA-bind"/>
    <property type="match status" value="1"/>
</dbReference>
<dbReference type="GO" id="GO:0005634">
    <property type="term" value="C:nucleus"/>
    <property type="evidence" value="ECO:0007669"/>
    <property type="project" value="UniProtKB-SubCell"/>
</dbReference>
<dbReference type="GO" id="GO:0003723">
    <property type="term" value="F:RNA binding"/>
    <property type="evidence" value="ECO:0007669"/>
    <property type="project" value="InterPro"/>
</dbReference>
<keyword evidence="14" id="KW-0812">Transmembrane</keyword>
<dbReference type="GO" id="GO:0031123">
    <property type="term" value="P:RNA 3'-end processing"/>
    <property type="evidence" value="ECO:0007669"/>
    <property type="project" value="InterPro"/>
</dbReference>
<comment type="similarity">
    <text evidence="4">Belongs to the poly(A) polymerase family.</text>
</comment>
<dbReference type="EMBL" id="JABANN010000391">
    <property type="protein sequence ID" value="KAF4660397.1"/>
    <property type="molecule type" value="Genomic_DNA"/>
</dbReference>
<evidence type="ECO:0000256" key="9">
    <source>
        <dbReference type="ARBA" id="ARBA00022741"/>
    </source>
</evidence>
<dbReference type="InterPro" id="IPR007012">
    <property type="entry name" value="PolA_pol_cen_dom"/>
</dbReference>
<evidence type="ECO:0000256" key="13">
    <source>
        <dbReference type="SAM" id="MobiDB-lite"/>
    </source>
</evidence>
<dbReference type="FunFam" id="1.10.1410.10:FF:000001">
    <property type="entry name" value="Putative poly(A) polymerase gamma"/>
    <property type="match status" value="1"/>
</dbReference>
<accession>A0A7J6LMD0</accession>
<evidence type="ECO:0000256" key="2">
    <source>
        <dbReference type="ARBA" id="ARBA00001946"/>
    </source>
</evidence>
<evidence type="ECO:0000256" key="12">
    <source>
        <dbReference type="ARBA" id="ARBA00023242"/>
    </source>
</evidence>
<evidence type="ECO:0000256" key="10">
    <source>
        <dbReference type="ARBA" id="ARBA00022840"/>
    </source>
</evidence>
<dbReference type="PANTHER" id="PTHR10682:SF10">
    <property type="entry name" value="POLYNUCLEOTIDE ADENYLYLTRANSFERASE"/>
    <property type="match status" value="1"/>
</dbReference>
<keyword evidence="9" id="KW-0547">Nucleotide-binding</keyword>
<evidence type="ECO:0000256" key="7">
    <source>
        <dbReference type="ARBA" id="ARBA00022679"/>
    </source>
</evidence>
<protein>
    <recommendedName>
        <fullName evidence="5">polynucleotide adenylyltransferase</fullName>
        <ecNumber evidence="5">2.7.7.19</ecNumber>
    </recommendedName>
</protein>
<evidence type="ECO:0000256" key="3">
    <source>
        <dbReference type="ARBA" id="ARBA00004123"/>
    </source>
</evidence>
<dbReference type="Gene3D" id="3.30.460.10">
    <property type="entry name" value="Beta Polymerase, domain 2"/>
    <property type="match status" value="1"/>
</dbReference>
<gene>
    <name evidence="18" type="ORF">FOL46_006157</name>
</gene>
<dbReference type="GO" id="GO:0046872">
    <property type="term" value="F:metal ion binding"/>
    <property type="evidence" value="ECO:0007669"/>
    <property type="project" value="UniProtKB-KW"/>
</dbReference>
<name>A0A7J6LMD0_PEROL</name>
<sequence>MSGHANAAAPMRSIWAPISEAGPTVADLKQNEGMLEFLTAAAPEASKEDREKREKALRVLEGVIGDWLTEVGVQQGMTAENARKQSNNGKLFTFGSHRLGLISPSSDIDCLCVAPRHVTREAFFGSLVGKLQQMVEVETVTPVPDAYAPIIKLICCEVDIDLLFARLNLTSTYGLKNLQSDELLKNLDDRSVRCVNGTRVADMILKVVPTPNTFRGCLRLIKLWAKRRGLYANIIGFFGGITWALLVARVCQMFPNMQSVQLVRRFFLILSRWNWDNPVTLCPIRQSNEIGLMSFKVWNPKQYASDRSHLMPVITPAFPSMNSTYNVTETTKRIIMGEIERAHKLTMLKKDNVDWELLCHKFPFFCNYLYYVQIRVSALSSTAYRKYKGFVESRLRLLVRMLENTPGIKSVRPWPEEMPYVVDGEVRENSCCWYIGLDFPKLSSMAAGQTVLSMKKEKGGGERMSMPMRRFKPAKETFHVPFPRVIAGPRGMEDDVGGGGKPTAWTDCASGNKEWRPPGTGKLYGLSQAERRCAAHLQRVSIHSLVDRMRQRRRRAGGGWSVGGGGGGGSKGSVAGGSVRGRRRGPGRGNAGGLAGAFASGTDVRHQGGLHKRRLRNHLVMQLIRSNKPIPPSSRFTAQDYLAAERSLTWRRARDGMSVATERGRATSRDEIEASAREGGASPSKSGGYSPSGSTLRGGGGQWGDNNVPLGAPEASSRKRKKSWEDRKPVQQPRPRKRQRRQRNNNGSSTNPQPPALEREGVSRANARTRGRRERRKRQQRAKQEEEMNRRPSSRYQSQLHPSEARPPKFVIPPFESDYRKVYKIMWKSFRDKKKLRLGVLCNPPHGAASELPDPKILRDYEVAPTCYRAAESQIADDEFWRQMCERIRRSKDTLSVSDIAAILDALVMVNYRDADLMRILSREVIDDMFKLTFTEAAVIVNAYSVFNCESKPLLESAIKHCHALAAMNRKGNDVRSCAVLLSGLARFKPEGTKDLVEVILSSAAMNAEEGGLTDLASIISSAARLLTAENEVTVKDAEESVLADVNTILDRICLSTPESLYSAASAFHTLTLFDGIVKDTPEMMEAASRNFLVALDRDPNALRSTVPGPIPKIRLNKQPPALRDPPEGAEELMKVGFSAERADEEGTANVEVDLEPENETEQPGEEVVVEGMSVLDATSTMGLGQEDEEAVRDDDAILHRLQRERTTALNSKNRPVAPVEAIAARNRVASVVAIAVGSLGRIWTQLNTGKEEEEGKRDDEVMVPQRLVTPVESEMLAKAEDIIAHGCPGLTANQLVNCFET</sequence>
<organism evidence="18 19">
    <name type="scientific">Perkinsus olseni</name>
    <name type="common">Perkinsus atlanticus</name>
    <dbReference type="NCBI Taxonomy" id="32597"/>
    <lineage>
        <taxon>Eukaryota</taxon>
        <taxon>Sar</taxon>
        <taxon>Alveolata</taxon>
        <taxon>Perkinsozoa</taxon>
        <taxon>Perkinsea</taxon>
        <taxon>Perkinsida</taxon>
        <taxon>Perkinsidae</taxon>
        <taxon>Perkinsus</taxon>
    </lineage>
</organism>
<keyword evidence="11" id="KW-0460">Magnesium</keyword>
<evidence type="ECO:0000259" key="15">
    <source>
        <dbReference type="Pfam" id="PF04926"/>
    </source>
</evidence>
<dbReference type="Pfam" id="PF20750">
    <property type="entry name" value="PAP_NTPase"/>
    <property type="match status" value="1"/>
</dbReference>
<dbReference type="InterPro" id="IPR048840">
    <property type="entry name" value="PolA_pol_NTPase"/>
</dbReference>
<dbReference type="SUPFAM" id="SSF55003">
    <property type="entry name" value="PAP/Archaeal CCA-adding enzyme, C-terminal domain"/>
    <property type="match status" value="1"/>
</dbReference>
<feature type="domain" description="Poly(A) polymerase RNA-binding" evidence="15">
    <location>
        <begin position="364"/>
        <end position="418"/>
    </location>
</feature>